<dbReference type="EMBL" id="BGPR01020373">
    <property type="protein sequence ID" value="GBN84497.1"/>
    <property type="molecule type" value="Genomic_DNA"/>
</dbReference>
<keyword evidence="2" id="KW-1185">Reference proteome</keyword>
<organism evidence="1 2">
    <name type="scientific">Araneus ventricosus</name>
    <name type="common">Orbweaver spider</name>
    <name type="synonym">Epeira ventricosa</name>
    <dbReference type="NCBI Taxonomy" id="182803"/>
    <lineage>
        <taxon>Eukaryota</taxon>
        <taxon>Metazoa</taxon>
        <taxon>Ecdysozoa</taxon>
        <taxon>Arthropoda</taxon>
        <taxon>Chelicerata</taxon>
        <taxon>Arachnida</taxon>
        <taxon>Araneae</taxon>
        <taxon>Araneomorphae</taxon>
        <taxon>Entelegynae</taxon>
        <taxon>Araneoidea</taxon>
        <taxon>Araneidae</taxon>
        <taxon>Araneus</taxon>
    </lineage>
</organism>
<evidence type="ECO:0000313" key="2">
    <source>
        <dbReference type="Proteomes" id="UP000499080"/>
    </source>
</evidence>
<sequence length="105" mass="11620">MVIVAGAWSGVMLCYVGGIQYTRFVLWTVVGGIQYSRFVLVDSGRWNLVFEVRTCGLWSVEFSTIGSYLRTVGGIPTSRDIPTVRGLANLSAAVLRFVIHRFTSL</sequence>
<reference evidence="1 2" key="1">
    <citation type="journal article" date="2019" name="Sci. Rep.">
        <title>Orb-weaving spider Araneus ventricosus genome elucidates the spidroin gene catalogue.</title>
        <authorList>
            <person name="Kono N."/>
            <person name="Nakamura H."/>
            <person name="Ohtoshi R."/>
            <person name="Moran D.A.P."/>
            <person name="Shinohara A."/>
            <person name="Yoshida Y."/>
            <person name="Fujiwara M."/>
            <person name="Mori M."/>
            <person name="Tomita M."/>
            <person name="Arakawa K."/>
        </authorList>
    </citation>
    <scope>NUCLEOTIDE SEQUENCE [LARGE SCALE GENOMIC DNA]</scope>
</reference>
<dbReference type="Proteomes" id="UP000499080">
    <property type="component" value="Unassembled WGS sequence"/>
</dbReference>
<comment type="caution">
    <text evidence="1">The sequence shown here is derived from an EMBL/GenBank/DDBJ whole genome shotgun (WGS) entry which is preliminary data.</text>
</comment>
<name>A0A4Y2S8X8_ARAVE</name>
<proteinExistence type="predicted"/>
<protein>
    <submittedName>
        <fullName evidence="1">Uncharacterized protein</fullName>
    </submittedName>
</protein>
<dbReference type="AlphaFoldDB" id="A0A4Y2S8X8"/>
<evidence type="ECO:0000313" key="1">
    <source>
        <dbReference type="EMBL" id="GBN84497.1"/>
    </source>
</evidence>
<accession>A0A4Y2S8X8</accession>
<gene>
    <name evidence="1" type="ORF">AVEN_162565_1</name>
</gene>